<protein>
    <submittedName>
        <fullName evidence="2">Uncharacterized protein</fullName>
    </submittedName>
</protein>
<proteinExistence type="predicted"/>
<feature type="transmembrane region" description="Helical" evidence="1">
    <location>
        <begin position="51"/>
        <end position="70"/>
    </location>
</feature>
<dbReference type="Proteomes" id="UP001244552">
    <property type="component" value="Unassembled WGS sequence"/>
</dbReference>
<evidence type="ECO:0000313" key="2">
    <source>
        <dbReference type="EMBL" id="MDQ0536771.1"/>
    </source>
</evidence>
<reference evidence="2 3" key="1">
    <citation type="submission" date="2023-07" db="EMBL/GenBank/DDBJ databases">
        <title>Genomic Encyclopedia of Type Strains, Phase IV (KMG-IV): sequencing the most valuable type-strain genomes for metagenomic binning, comparative biology and taxonomic classification.</title>
        <authorList>
            <person name="Goeker M."/>
        </authorList>
    </citation>
    <scope>NUCLEOTIDE SEQUENCE [LARGE SCALE GENOMIC DNA]</scope>
    <source>
        <strain evidence="2 3">DSM 19922</strain>
    </source>
</reference>
<evidence type="ECO:0000313" key="3">
    <source>
        <dbReference type="Proteomes" id="UP001244552"/>
    </source>
</evidence>
<accession>A0ABU0MTF1</accession>
<keyword evidence="1" id="KW-1133">Transmembrane helix</keyword>
<name>A0ABU0MTF1_9PROT</name>
<keyword evidence="3" id="KW-1185">Reference proteome</keyword>
<dbReference type="EMBL" id="JAUSVU010000031">
    <property type="protein sequence ID" value="MDQ0536771.1"/>
    <property type="molecule type" value="Genomic_DNA"/>
</dbReference>
<dbReference type="RefSeq" id="WP_209990063.1">
    <property type="nucleotide sequence ID" value="NZ_JAGINO010000031.1"/>
</dbReference>
<evidence type="ECO:0000256" key="1">
    <source>
        <dbReference type="SAM" id="Phobius"/>
    </source>
</evidence>
<keyword evidence="1" id="KW-0812">Transmembrane</keyword>
<sequence length="73" mass="7836">MKAVDVNHVSTGLAVVSLHRGIVIGTGRFVMADQLKSFRKDWQRWSSTEKLVAVTVILAIAALLGAPAAANMF</sequence>
<feature type="transmembrane region" description="Helical" evidence="1">
    <location>
        <begin position="12"/>
        <end position="31"/>
    </location>
</feature>
<keyword evidence="1" id="KW-0472">Membrane</keyword>
<comment type="caution">
    <text evidence="2">The sequence shown here is derived from an EMBL/GenBank/DDBJ whole genome shotgun (WGS) entry which is preliminary data.</text>
</comment>
<organism evidence="2 3">
    <name type="scientific">Azospirillum picis</name>
    <dbReference type="NCBI Taxonomy" id="488438"/>
    <lineage>
        <taxon>Bacteria</taxon>
        <taxon>Pseudomonadati</taxon>
        <taxon>Pseudomonadota</taxon>
        <taxon>Alphaproteobacteria</taxon>
        <taxon>Rhodospirillales</taxon>
        <taxon>Azospirillaceae</taxon>
        <taxon>Azospirillum</taxon>
    </lineage>
</organism>
<gene>
    <name evidence="2" type="ORF">QO018_005669</name>
</gene>